<keyword evidence="2" id="KW-1185">Reference proteome</keyword>
<organism evidence="1 2">
    <name type="scientific">Agrocybe pediades</name>
    <dbReference type="NCBI Taxonomy" id="84607"/>
    <lineage>
        <taxon>Eukaryota</taxon>
        <taxon>Fungi</taxon>
        <taxon>Dikarya</taxon>
        <taxon>Basidiomycota</taxon>
        <taxon>Agaricomycotina</taxon>
        <taxon>Agaricomycetes</taxon>
        <taxon>Agaricomycetidae</taxon>
        <taxon>Agaricales</taxon>
        <taxon>Agaricineae</taxon>
        <taxon>Strophariaceae</taxon>
        <taxon>Agrocybe</taxon>
    </lineage>
</organism>
<accession>A0A8H4VU25</accession>
<evidence type="ECO:0008006" key="3">
    <source>
        <dbReference type="Google" id="ProtNLM"/>
    </source>
</evidence>
<protein>
    <recommendedName>
        <fullName evidence="3">BTB domain-containing protein</fullName>
    </recommendedName>
</protein>
<reference evidence="1 2" key="1">
    <citation type="submission" date="2019-12" db="EMBL/GenBank/DDBJ databases">
        <authorList>
            <person name="Floudas D."/>
            <person name="Bentzer J."/>
            <person name="Ahren D."/>
            <person name="Johansson T."/>
            <person name="Persson P."/>
            <person name="Tunlid A."/>
        </authorList>
    </citation>
    <scope>NUCLEOTIDE SEQUENCE [LARGE SCALE GENOMIC DNA]</scope>
    <source>
        <strain evidence="1 2">CBS 102.39</strain>
    </source>
</reference>
<dbReference type="Proteomes" id="UP000521872">
    <property type="component" value="Unassembled WGS sequence"/>
</dbReference>
<name>A0A8H4VU25_9AGAR</name>
<dbReference type="AlphaFoldDB" id="A0A8H4VU25"/>
<comment type="caution">
    <text evidence="1">The sequence shown here is derived from an EMBL/GenBank/DDBJ whole genome shotgun (WGS) entry which is preliminary data.</text>
</comment>
<evidence type="ECO:0000313" key="2">
    <source>
        <dbReference type="Proteomes" id="UP000521872"/>
    </source>
</evidence>
<evidence type="ECO:0000313" key="1">
    <source>
        <dbReference type="EMBL" id="KAF4620310.1"/>
    </source>
</evidence>
<proteinExistence type="predicted"/>
<dbReference type="EMBL" id="JAACJL010000015">
    <property type="protein sequence ID" value="KAF4620310.1"/>
    <property type="molecule type" value="Genomic_DNA"/>
</dbReference>
<sequence length="139" mass="15426">MPVEAASEEFTAPNFTAAPSVVDSWNMKTINVKVQDSTFTVPRHILNCPGTLFEMMFSLPQPGEDKGDETTNEQDPLVLEGIPVDDFEAFVHASHSVSDNWLAPKLAVRKKAVEQIGPFIQNKTPLEMVYLGRKHFVPA</sequence>
<gene>
    <name evidence="1" type="ORF">D9613_001088</name>
</gene>